<feature type="chain" id="PRO_5044020455" evidence="2">
    <location>
        <begin position="24"/>
        <end position="145"/>
    </location>
</feature>
<feature type="region of interest" description="Disordered" evidence="1">
    <location>
        <begin position="115"/>
        <end position="145"/>
    </location>
</feature>
<feature type="signal peptide" evidence="2">
    <location>
        <begin position="1"/>
        <end position="23"/>
    </location>
</feature>
<reference evidence="3" key="2">
    <citation type="submission" date="2024-06" db="EMBL/GenBank/DDBJ databases">
        <authorList>
            <person name="Petrova K.O."/>
            <person name="Toshchakov S.V."/>
            <person name="Boltjanskaja Y.V."/>
            <person name="Kevbrin V."/>
        </authorList>
    </citation>
    <scope>NUCLEOTIDE SEQUENCE</scope>
    <source>
        <strain evidence="3">Z-910T</strain>
    </source>
</reference>
<proteinExistence type="predicted"/>
<name>A0AAU7VJW5_9FIRM</name>
<reference evidence="3" key="1">
    <citation type="journal article" date="2013" name="Extremophiles">
        <title>Proteinivorax tanatarense gen. nov., sp. nov., an anaerobic, haloalkaliphilic, proteolytic bacterium isolated from a decaying algal bloom, and proposal of Proteinivoraceae fam. nov.</title>
        <authorList>
            <person name="Kevbrin V."/>
            <person name="Boltyanskaya Y."/>
            <person name="Zhilina T."/>
            <person name="Kolganova T."/>
            <person name="Lavrentjeva E."/>
            <person name="Kuznetsov B."/>
        </authorList>
    </citation>
    <scope>NUCLEOTIDE SEQUENCE</scope>
    <source>
        <strain evidence="3">Z-910T</strain>
    </source>
</reference>
<dbReference type="AlphaFoldDB" id="A0AAU7VJW5"/>
<gene>
    <name evidence="3" type="ORF">PRVXT_002151</name>
</gene>
<dbReference type="EMBL" id="CP158367">
    <property type="protein sequence ID" value="XBX74126.1"/>
    <property type="molecule type" value="Genomic_DNA"/>
</dbReference>
<evidence type="ECO:0000256" key="2">
    <source>
        <dbReference type="SAM" id="SignalP"/>
    </source>
</evidence>
<accession>A0AAU7VJW5</accession>
<evidence type="ECO:0000313" key="3">
    <source>
        <dbReference type="EMBL" id="XBX74126.1"/>
    </source>
</evidence>
<dbReference type="RefSeq" id="WP_350342884.1">
    <property type="nucleotide sequence ID" value="NZ_CP158367.1"/>
</dbReference>
<organism evidence="3">
    <name type="scientific">Proteinivorax tanatarense</name>
    <dbReference type="NCBI Taxonomy" id="1260629"/>
    <lineage>
        <taxon>Bacteria</taxon>
        <taxon>Bacillati</taxon>
        <taxon>Bacillota</taxon>
        <taxon>Clostridia</taxon>
        <taxon>Eubacteriales</taxon>
        <taxon>Proteinivoracaceae</taxon>
        <taxon>Proteinivorax</taxon>
    </lineage>
</organism>
<sequence length="145" mass="16320">MKKVLIAVGTLGLIAALTLPAFASEGFIGNGGGFRWGEENVTPMEQAAEITGEDYEDMRERREQGETCHDIFEDTGVDLDEMRESRHQEMLDRIDEAVALGEITEEEANQFKEHIEERSNMMDGNGPHHGPKGGMRMNRQERQGR</sequence>
<evidence type="ECO:0000256" key="1">
    <source>
        <dbReference type="SAM" id="MobiDB-lite"/>
    </source>
</evidence>
<protein>
    <submittedName>
        <fullName evidence="3">Uncharacterized protein</fullName>
    </submittedName>
</protein>
<keyword evidence="2" id="KW-0732">Signal</keyword>